<dbReference type="RefSeq" id="WP_370565835.1">
    <property type="nucleotide sequence ID" value="NZ_JBFWIB010000029.1"/>
</dbReference>
<dbReference type="EMBL" id="JBFWIC010000052">
    <property type="protein sequence ID" value="MEZ0476810.1"/>
    <property type="molecule type" value="Genomic_DNA"/>
</dbReference>
<reference evidence="2 3" key="1">
    <citation type="submission" date="2024-07" db="EMBL/GenBank/DDBJ databases">
        <title>Luteimonas salilacus sp. nov., isolated from the shore soil of Salt Lake in Tibet of China.</title>
        <authorList>
            <person name="Zhang X."/>
            <person name="Li A."/>
        </authorList>
    </citation>
    <scope>NUCLEOTIDE SEQUENCE [LARGE SCALE GENOMIC DNA]</scope>
    <source>
        <strain evidence="2 3">B3-2-R+30</strain>
    </source>
</reference>
<organism evidence="2 3">
    <name type="scientific">Luteimonas salinilitoris</name>
    <dbReference type="NCBI Taxonomy" id="3237697"/>
    <lineage>
        <taxon>Bacteria</taxon>
        <taxon>Pseudomonadati</taxon>
        <taxon>Pseudomonadota</taxon>
        <taxon>Gammaproteobacteria</taxon>
        <taxon>Lysobacterales</taxon>
        <taxon>Lysobacteraceae</taxon>
        <taxon>Luteimonas</taxon>
    </lineage>
</organism>
<feature type="transmembrane region" description="Helical" evidence="1">
    <location>
        <begin position="48"/>
        <end position="70"/>
    </location>
</feature>
<keyword evidence="3" id="KW-1185">Reference proteome</keyword>
<keyword evidence="1" id="KW-0472">Membrane</keyword>
<evidence type="ECO:0000313" key="2">
    <source>
        <dbReference type="EMBL" id="MEZ0476810.1"/>
    </source>
</evidence>
<accession>A0ABV4HZQ7</accession>
<name>A0ABV4HZQ7_9GAMM</name>
<feature type="transmembrane region" description="Helical" evidence="1">
    <location>
        <begin position="77"/>
        <end position="101"/>
    </location>
</feature>
<evidence type="ECO:0000256" key="1">
    <source>
        <dbReference type="SAM" id="Phobius"/>
    </source>
</evidence>
<keyword evidence="1" id="KW-0812">Transmembrane</keyword>
<sequence length="110" mass="12087">MSTTPQKLAFSVGLLCAVIAGAMPMLYTPQFRRVFESFGADLPALTKLFVHYNQVFWLLPVLVMAAWLFWPTPHRRAWIACLIGIISMVLVVPATVAAMYLPVFASGAAS</sequence>
<keyword evidence="1" id="KW-1133">Transmembrane helix</keyword>
<evidence type="ECO:0000313" key="3">
    <source>
        <dbReference type="Proteomes" id="UP001566331"/>
    </source>
</evidence>
<dbReference type="Proteomes" id="UP001566331">
    <property type="component" value="Unassembled WGS sequence"/>
</dbReference>
<gene>
    <name evidence="2" type="ORF">AB6713_19715</name>
</gene>
<evidence type="ECO:0008006" key="4">
    <source>
        <dbReference type="Google" id="ProtNLM"/>
    </source>
</evidence>
<protein>
    <recommendedName>
        <fullName evidence="4">DUF1772 domain-containing protein</fullName>
    </recommendedName>
</protein>
<comment type="caution">
    <text evidence="2">The sequence shown here is derived from an EMBL/GenBank/DDBJ whole genome shotgun (WGS) entry which is preliminary data.</text>
</comment>
<proteinExistence type="predicted"/>